<dbReference type="AlphaFoldDB" id="A0A4Y5YYD2"/>
<dbReference type="InterPro" id="IPR021333">
    <property type="entry name" value="DUF2946"/>
</dbReference>
<dbReference type="Pfam" id="PF11162">
    <property type="entry name" value="DUF2946"/>
    <property type="match status" value="1"/>
</dbReference>
<evidence type="ECO:0000313" key="3">
    <source>
        <dbReference type="Proteomes" id="UP000316093"/>
    </source>
</evidence>
<evidence type="ECO:0000256" key="1">
    <source>
        <dbReference type="SAM" id="Phobius"/>
    </source>
</evidence>
<dbReference type="EMBL" id="CP041046">
    <property type="protein sequence ID" value="QDE37857.1"/>
    <property type="molecule type" value="Genomic_DNA"/>
</dbReference>
<accession>A0A4Y5YYD2</accession>
<keyword evidence="1" id="KW-0472">Membrane</keyword>
<proteinExistence type="predicted"/>
<protein>
    <submittedName>
        <fullName evidence="2">DUF2946 domain-containing protein</fullName>
    </submittedName>
</protein>
<keyword evidence="1" id="KW-1133">Transmembrane helix</keyword>
<gene>
    <name evidence="2" type="ORF">FIV34_00880</name>
</gene>
<keyword evidence="3" id="KW-1185">Reference proteome</keyword>
<dbReference type="KEGG" id="lpy:FIV34_00880"/>
<evidence type="ECO:0000313" key="2">
    <source>
        <dbReference type="EMBL" id="QDE37857.1"/>
    </source>
</evidence>
<sequence>MSPADTPGRHRAACSGGRSVTLSLDPCPGLYQRGRQVRRGAARQRWLGWMAIVAVWLTALAPTASRINAWTFPDLGAWCEPGAAPHHDGGAQGHDDGDAACGYCTLFTHSPGMAGALHAGAVPRLAFVSAMPQVTERGITPRPFFPVHPRGPPAAAHA</sequence>
<dbReference type="OrthoDB" id="5952074at2"/>
<organism evidence="2 3">
    <name type="scientific">Luteibacter pinisoli</name>
    <dbReference type="NCBI Taxonomy" id="2589080"/>
    <lineage>
        <taxon>Bacteria</taxon>
        <taxon>Pseudomonadati</taxon>
        <taxon>Pseudomonadota</taxon>
        <taxon>Gammaproteobacteria</taxon>
        <taxon>Lysobacterales</taxon>
        <taxon>Rhodanobacteraceae</taxon>
        <taxon>Luteibacter</taxon>
    </lineage>
</organism>
<name>A0A4Y5YYD2_9GAMM</name>
<reference evidence="2 3" key="1">
    <citation type="submission" date="2019-06" db="EMBL/GenBank/DDBJ databases">
        <title>A complete genome sequence for Luteibacter pinisoli MAH-14.</title>
        <authorList>
            <person name="Baltrus D.A."/>
        </authorList>
    </citation>
    <scope>NUCLEOTIDE SEQUENCE [LARGE SCALE GENOMIC DNA]</scope>
    <source>
        <strain evidence="2 3">MAH-14</strain>
    </source>
</reference>
<feature type="transmembrane region" description="Helical" evidence="1">
    <location>
        <begin position="46"/>
        <end position="64"/>
    </location>
</feature>
<keyword evidence="1" id="KW-0812">Transmembrane</keyword>
<dbReference type="Proteomes" id="UP000316093">
    <property type="component" value="Chromosome"/>
</dbReference>